<reference evidence="2 3" key="1">
    <citation type="journal article" date="2019" name="Commun. Biol.">
        <title>The bagworm genome reveals a unique fibroin gene that provides high tensile strength.</title>
        <authorList>
            <person name="Kono N."/>
            <person name="Nakamura H."/>
            <person name="Ohtoshi R."/>
            <person name="Tomita M."/>
            <person name="Numata K."/>
            <person name="Arakawa K."/>
        </authorList>
    </citation>
    <scope>NUCLEOTIDE SEQUENCE [LARGE SCALE GENOMIC DNA]</scope>
</reference>
<comment type="caution">
    <text evidence="2">The sequence shown here is derived from an EMBL/GenBank/DDBJ whole genome shotgun (WGS) entry which is preliminary data.</text>
</comment>
<feature type="region of interest" description="Disordered" evidence="1">
    <location>
        <begin position="61"/>
        <end position="80"/>
    </location>
</feature>
<dbReference type="EMBL" id="BGZK01000209">
    <property type="protein sequence ID" value="GBP28612.1"/>
    <property type="molecule type" value="Genomic_DNA"/>
</dbReference>
<protein>
    <submittedName>
        <fullName evidence="2">Uncharacterized protein</fullName>
    </submittedName>
</protein>
<dbReference type="AlphaFoldDB" id="A0A4C1URL0"/>
<name>A0A4C1URL0_EUMVA</name>
<dbReference type="Proteomes" id="UP000299102">
    <property type="component" value="Unassembled WGS sequence"/>
</dbReference>
<proteinExistence type="predicted"/>
<evidence type="ECO:0000256" key="1">
    <source>
        <dbReference type="SAM" id="MobiDB-lite"/>
    </source>
</evidence>
<organism evidence="2 3">
    <name type="scientific">Eumeta variegata</name>
    <name type="common">Bagworm moth</name>
    <name type="synonym">Eumeta japonica</name>
    <dbReference type="NCBI Taxonomy" id="151549"/>
    <lineage>
        <taxon>Eukaryota</taxon>
        <taxon>Metazoa</taxon>
        <taxon>Ecdysozoa</taxon>
        <taxon>Arthropoda</taxon>
        <taxon>Hexapoda</taxon>
        <taxon>Insecta</taxon>
        <taxon>Pterygota</taxon>
        <taxon>Neoptera</taxon>
        <taxon>Endopterygota</taxon>
        <taxon>Lepidoptera</taxon>
        <taxon>Glossata</taxon>
        <taxon>Ditrysia</taxon>
        <taxon>Tineoidea</taxon>
        <taxon>Psychidae</taxon>
        <taxon>Oiketicinae</taxon>
        <taxon>Eumeta</taxon>
    </lineage>
</organism>
<sequence>MKLRATSSLTYVLMWQSHVLANFATRKWVGVVSSLEAGRRAHGGAGPARLELERRSLDLERELRPDRDSDASLDDRDHLV</sequence>
<accession>A0A4C1URL0</accession>
<gene>
    <name evidence="2" type="ORF">EVAR_85811_1</name>
</gene>
<keyword evidence="3" id="KW-1185">Reference proteome</keyword>
<evidence type="ECO:0000313" key="2">
    <source>
        <dbReference type="EMBL" id="GBP28612.1"/>
    </source>
</evidence>
<evidence type="ECO:0000313" key="3">
    <source>
        <dbReference type="Proteomes" id="UP000299102"/>
    </source>
</evidence>